<evidence type="ECO:0000256" key="3">
    <source>
        <dbReference type="ARBA" id="ARBA00023163"/>
    </source>
</evidence>
<keyword evidence="3" id="KW-0804">Transcription</keyword>
<keyword evidence="2 6" id="KW-0238">DNA-binding</keyword>
<keyword evidence="7" id="KW-1185">Reference proteome</keyword>
<dbReference type="GO" id="GO:0003677">
    <property type="term" value="F:DNA binding"/>
    <property type="evidence" value="ECO:0007669"/>
    <property type="project" value="UniProtKB-KW"/>
</dbReference>
<dbReference type="Gene3D" id="1.10.10.10">
    <property type="entry name" value="Winged helix-like DNA-binding domain superfamily/Winged helix DNA-binding domain"/>
    <property type="match status" value="1"/>
</dbReference>
<dbReference type="PANTHER" id="PTHR43537:SF24">
    <property type="entry name" value="GLUCONATE OPERON TRANSCRIPTIONAL REPRESSOR"/>
    <property type="match status" value="1"/>
</dbReference>
<evidence type="ECO:0000259" key="5">
    <source>
        <dbReference type="PROSITE" id="PS50949"/>
    </source>
</evidence>
<dbReference type="Pfam" id="PF00392">
    <property type="entry name" value="GntR"/>
    <property type="match status" value="1"/>
</dbReference>
<comment type="caution">
    <text evidence="6">The sequence shown here is derived from an EMBL/GenBank/DDBJ whole genome shotgun (WGS) entry which is preliminary data.</text>
</comment>
<gene>
    <name evidence="6" type="ORF">C8J29_10446</name>
</gene>
<evidence type="ECO:0000256" key="4">
    <source>
        <dbReference type="SAM" id="MobiDB-lite"/>
    </source>
</evidence>
<dbReference type="InterPro" id="IPR036388">
    <property type="entry name" value="WH-like_DNA-bd_sf"/>
</dbReference>
<proteinExistence type="predicted"/>
<dbReference type="SMART" id="SM00895">
    <property type="entry name" value="FCD"/>
    <property type="match status" value="1"/>
</dbReference>
<dbReference type="Gene3D" id="1.20.120.530">
    <property type="entry name" value="GntR ligand-binding domain-like"/>
    <property type="match status" value="1"/>
</dbReference>
<dbReference type="PROSITE" id="PS50949">
    <property type="entry name" value="HTH_GNTR"/>
    <property type="match status" value="1"/>
</dbReference>
<dbReference type="PANTHER" id="PTHR43537">
    <property type="entry name" value="TRANSCRIPTIONAL REGULATOR, GNTR FAMILY"/>
    <property type="match status" value="1"/>
</dbReference>
<dbReference type="InterPro" id="IPR008920">
    <property type="entry name" value="TF_FadR/GntR_C"/>
</dbReference>
<dbReference type="RefSeq" id="WP_069332270.1">
    <property type="nucleotide sequence ID" value="NZ_MABH01000144.1"/>
</dbReference>
<dbReference type="EMBL" id="PZZW01000004">
    <property type="protein sequence ID" value="PTM78091.1"/>
    <property type="molecule type" value="Genomic_DNA"/>
</dbReference>
<dbReference type="SUPFAM" id="SSF48008">
    <property type="entry name" value="GntR ligand-binding domain-like"/>
    <property type="match status" value="1"/>
</dbReference>
<name>A0ABX5J8H3_9RHOB</name>
<reference evidence="6 7" key="1">
    <citation type="submission" date="2018-04" db="EMBL/GenBank/DDBJ databases">
        <title>Genomic Encyclopedia of Type Strains, Phase III (KMG-III): the genomes of soil and plant-associated and newly described type strains.</title>
        <authorList>
            <person name="Whitman W."/>
        </authorList>
    </citation>
    <scope>NUCLEOTIDE SEQUENCE [LARGE SCALE GENOMIC DNA]</scope>
    <source>
        <strain evidence="6 7">JA192</strain>
    </source>
</reference>
<sequence>MEQKAEAAAAQAGGGREADSLVLHLEAQLEHLILTGELKPGERLNEIHLSARFGTSRGPLREAMRGLEARGLVTMVRNRGMYVRAISAEEALEIYDVRAAIFGLAGRILTDRVTDEMLEDLYARLAAMDALAAERDFEGYYHANLDFHERLMRFTGNGVLMAEYKSLVDKLHLCRVSSLLQAGGLAVSNREHREMVDSVASGDKYRAQEAFFRHVDRAKARFRHAAGQTPAEAAAPAAGARSPAQP</sequence>
<evidence type="ECO:0000256" key="1">
    <source>
        <dbReference type="ARBA" id="ARBA00023015"/>
    </source>
</evidence>
<dbReference type="InterPro" id="IPR011711">
    <property type="entry name" value="GntR_C"/>
</dbReference>
<dbReference type="InterPro" id="IPR000524">
    <property type="entry name" value="Tscrpt_reg_HTH_GntR"/>
</dbReference>
<feature type="region of interest" description="Disordered" evidence="4">
    <location>
        <begin position="224"/>
        <end position="246"/>
    </location>
</feature>
<dbReference type="InterPro" id="IPR036390">
    <property type="entry name" value="WH_DNA-bd_sf"/>
</dbReference>
<evidence type="ECO:0000256" key="2">
    <source>
        <dbReference type="ARBA" id="ARBA00023125"/>
    </source>
</evidence>
<dbReference type="CDD" id="cd07377">
    <property type="entry name" value="WHTH_GntR"/>
    <property type="match status" value="1"/>
</dbReference>
<dbReference type="Proteomes" id="UP000240800">
    <property type="component" value="Unassembled WGS sequence"/>
</dbReference>
<feature type="compositionally biased region" description="Low complexity" evidence="4">
    <location>
        <begin position="225"/>
        <end position="246"/>
    </location>
</feature>
<protein>
    <submittedName>
        <fullName evidence="6">DNA-binding GntR family transcriptional regulator</fullName>
    </submittedName>
</protein>
<organism evidence="6 7">
    <name type="scientific">Cereibacter johrii</name>
    <dbReference type="NCBI Taxonomy" id="445629"/>
    <lineage>
        <taxon>Bacteria</taxon>
        <taxon>Pseudomonadati</taxon>
        <taxon>Pseudomonadota</taxon>
        <taxon>Alphaproteobacteria</taxon>
        <taxon>Rhodobacterales</taxon>
        <taxon>Paracoccaceae</taxon>
        <taxon>Cereibacter</taxon>
    </lineage>
</organism>
<keyword evidence="1" id="KW-0805">Transcription regulation</keyword>
<accession>A0ABX5J8H3</accession>
<evidence type="ECO:0000313" key="6">
    <source>
        <dbReference type="EMBL" id="PTM78091.1"/>
    </source>
</evidence>
<dbReference type="SUPFAM" id="SSF46785">
    <property type="entry name" value="Winged helix' DNA-binding domain"/>
    <property type="match status" value="1"/>
</dbReference>
<evidence type="ECO:0000313" key="7">
    <source>
        <dbReference type="Proteomes" id="UP000240800"/>
    </source>
</evidence>
<dbReference type="SMART" id="SM00345">
    <property type="entry name" value="HTH_GNTR"/>
    <property type="match status" value="1"/>
</dbReference>
<dbReference type="Pfam" id="PF07729">
    <property type="entry name" value="FCD"/>
    <property type="match status" value="1"/>
</dbReference>
<feature type="domain" description="HTH gntR-type" evidence="5">
    <location>
        <begin position="19"/>
        <end position="86"/>
    </location>
</feature>